<evidence type="ECO:0000313" key="3">
    <source>
        <dbReference type="Proteomes" id="UP000183922"/>
    </source>
</evidence>
<sequence>MPAQKNLKTAPVASRSNPAHKSYRHIAFVFIILAVILILGVTYLALSKVTITLTPSNATVDYDFTLTLADNPENNTSTTVILPAKIMGSESPVEQKFSVAAGSAVDAQAEGTVTIYNNRGAGQTLIATTRLLTPEGKIFRLKDKITVPANSSLQAKIQADEKGVGGNIPPTAFTIPGLSESLQKLVYGKSTTPMTGGTRQIGRLTATDVEKAELELTKKSSADAIAQFFEALDDKNLVLIGSQTKLTDGKADQELGSEVSSFTFSGQLTVSAVFAKQNEILELAKTKLKESQGAKSEFVSVDPASLTYELMAVDMEKLAAQVKVSISGLATLDPSKDIFDKNLLVGFTENDLKLYFSQFDSIKDTKIEFTPFWVKKVPILKDHIIIKIEK</sequence>
<evidence type="ECO:0000313" key="2">
    <source>
        <dbReference type="EMBL" id="OIP56127.1"/>
    </source>
</evidence>
<name>A0A1J5FI72_9BACT</name>
<keyword evidence="1" id="KW-0472">Membrane</keyword>
<proteinExistence type="predicted"/>
<reference evidence="2 3" key="1">
    <citation type="journal article" date="2016" name="Environ. Microbiol.">
        <title>Genomic resolution of a cold subsurface aquifer community provides metabolic insights for novel microbes adapted to high CO concentrations.</title>
        <authorList>
            <person name="Probst A.J."/>
            <person name="Castelle C.J."/>
            <person name="Singh A."/>
            <person name="Brown C.T."/>
            <person name="Anantharaman K."/>
            <person name="Sharon I."/>
            <person name="Hug L.A."/>
            <person name="Burstein D."/>
            <person name="Emerson J.B."/>
            <person name="Thomas B.C."/>
            <person name="Banfield J.F."/>
        </authorList>
    </citation>
    <scope>NUCLEOTIDE SEQUENCE [LARGE SCALE GENOMIC DNA]</scope>
    <source>
        <strain evidence="2">CG2_30_39_24</strain>
    </source>
</reference>
<evidence type="ECO:0008006" key="4">
    <source>
        <dbReference type="Google" id="ProtNLM"/>
    </source>
</evidence>
<dbReference type="STRING" id="1805236.AUK13_01640"/>
<organism evidence="2 3">
    <name type="scientific">Candidatus Kuenenbacteria bacterium CG2_30_39_24</name>
    <dbReference type="NCBI Taxonomy" id="1805236"/>
    <lineage>
        <taxon>Bacteria</taxon>
        <taxon>Candidatus Kueneniibacteriota</taxon>
    </lineage>
</organism>
<gene>
    <name evidence="2" type="ORF">AUK13_01640</name>
</gene>
<dbReference type="EMBL" id="MNYR01000024">
    <property type="protein sequence ID" value="OIP56127.1"/>
    <property type="molecule type" value="Genomic_DNA"/>
</dbReference>
<keyword evidence="1" id="KW-0812">Transmembrane</keyword>
<feature type="transmembrane region" description="Helical" evidence="1">
    <location>
        <begin position="25"/>
        <end position="46"/>
    </location>
</feature>
<accession>A0A1J5FI72</accession>
<dbReference type="AlphaFoldDB" id="A0A1J5FI72"/>
<dbReference type="Proteomes" id="UP000183922">
    <property type="component" value="Unassembled WGS sequence"/>
</dbReference>
<protein>
    <recommendedName>
        <fullName evidence="4">Baseplate protein J-like domain-containing protein</fullName>
    </recommendedName>
</protein>
<comment type="caution">
    <text evidence="2">The sequence shown here is derived from an EMBL/GenBank/DDBJ whole genome shotgun (WGS) entry which is preliminary data.</text>
</comment>
<evidence type="ECO:0000256" key="1">
    <source>
        <dbReference type="SAM" id="Phobius"/>
    </source>
</evidence>
<keyword evidence="1" id="KW-1133">Transmembrane helix</keyword>